<feature type="compositionally biased region" description="Basic and acidic residues" evidence="1">
    <location>
        <begin position="15"/>
        <end position="35"/>
    </location>
</feature>
<evidence type="ECO:0000256" key="1">
    <source>
        <dbReference type="SAM" id="MobiDB-lite"/>
    </source>
</evidence>
<dbReference type="EMBL" id="CP061169">
    <property type="protein sequence ID" value="QPZ37899.1"/>
    <property type="molecule type" value="Genomic_DNA"/>
</dbReference>
<reference evidence="2 3" key="1">
    <citation type="submission" date="2020-12" db="EMBL/GenBank/DDBJ databases">
        <title>Microbacterium sp. HY060.</title>
        <authorList>
            <person name="Zhou J."/>
        </authorList>
    </citation>
    <scope>NUCLEOTIDE SEQUENCE [LARGE SCALE GENOMIC DNA]</scope>
    <source>
        <strain evidence="2 3">HY60</strain>
    </source>
</reference>
<gene>
    <name evidence="2" type="ORF">HCR76_13955</name>
</gene>
<proteinExistence type="predicted"/>
<keyword evidence="3" id="KW-1185">Reference proteome</keyword>
<dbReference type="GO" id="GO:0003677">
    <property type="term" value="F:DNA binding"/>
    <property type="evidence" value="ECO:0007669"/>
    <property type="project" value="UniProtKB-KW"/>
</dbReference>
<dbReference type="CDD" id="cd00167">
    <property type="entry name" value="SANT"/>
    <property type="match status" value="1"/>
</dbReference>
<protein>
    <submittedName>
        <fullName evidence="2">DNA-binding protein</fullName>
    </submittedName>
</protein>
<evidence type="ECO:0000313" key="2">
    <source>
        <dbReference type="EMBL" id="QPZ37899.1"/>
    </source>
</evidence>
<accession>A0ABX6YGH5</accession>
<organism evidence="2 3">
    <name type="scientific">Paramicrobacterium chengjingii</name>
    <dbReference type="NCBI Taxonomy" id="2769067"/>
    <lineage>
        <taxon>Bacteria</taxon>
        <taxon>Bacillati</taxon>
        <taxon>Actinomycetota</taxon>
        <taxon>Actinomycetes</taxon>
        <taxon>Micrococcales</taxon>
        <taxon>Microbacteriaceae</taxon>
        <taxon>Paramicrobacterium</taxon>
    </lineage>
</organism>
<dbReference type="Proteomes" id="UP000662814">
    <property type="component" value="Chromosome"/>
</dbReference>
<dbReference type="RefSeq" id="WP_166993210.1">
    <property type="nucleotide sequence ID" value="NZ_CP061169.1"/>
</dbReference>
<keyword evidence="2" id="KW-0238">DNA-binding</keyword>
<dbReference type="InterPro" id="IPR001005">
    <property type="entry name" value="SANT/Myb"/>
</dbReference>
<sequence>MTCNPDPQAANDVHAQARREERARGRLLSRADGRISEQPWRPASVPPSAVDLTQFALWQSMDAEPSELVDALALVPAVRAEVEGIETGLLFAARSAGLTWAQIASAMGFKSPQACQQHFTRLAERQDAP</sequence>
<name>A0ABX6YGH5_9MICO</name>
<feature type="region of interest" description="Disordered" evidence="1">
    <location>
        <begin position="1"/>
        <end position="45"/>
    </location>
</feature>
<evidence type="ECO:0000313" key="3">
    <source>
        <dbReference type="Proteomes" id="UP000662814"/>
    </source>
</evidence>